<dbReference type="OrthoDB" id="5496604at2"/>
<dbReference type="Proteomes" id="UP000019678">
    <property type="component" value="Unassembled WGS sequence"/>
</dbReference>
<dbReference type="AlphaFoldDB" id="A0A017TDI6"/>
<evidence type="ECO:0000313" key="7">
    <source>
        <dbReference type="Proteomes" id="UP000019678"/>
    </source>
</evidence>
<dbReference type="Gene3D" id="1.10.510.10">
    <property type="entry name" value="Transferase(Phosphotransferase) domain 1"/>
    <property type="match status" value="1"/>
</dbReference>
<protein>
    <submittedName>
        <fullName evidence="6">Serine/threonine protein kinase</fullName>
    </submittedName>
</protein>
<proteinExistence type="predicted"/>
<dbReference type="PANTHER" id="PTHR43289">
    <property type="entry name" value="MITOGEN-ACTIVATED PROTEIN KINASE KINASE KINASE 20-RELATED"/>
    <property type="match status" value="1"/>
</dbReference>
<dbReference type="SMART" id="SM00220">
    <property type="entry name" value="S_TKc"/>
    <property type="match status" value="1"/>
</dbReference>
<evidence type="ECO:0000313" key="6">
    <source>
        <dbReference type="EMBL" id="EYF07358.1"/>
    </source>
</evidence>
<comment type="caution">
    <text evidence="6">The sequence shown here is derived from an EMBL/GenBank/DDBJ whole genome shotgun (WGS) entry which is preliminary data.</text>
</comment>
<dbReference type="EMBL" id="ASRX01000010">
    <property type="protein sequence ID" value="EYF07358.1"/>
    <property type="molecule type" value="Genomic_DNA"/>
</dbReference>
<evidence type="ECO:0000256" key="3">
    <source>
        <dbReference type="ARBA" id="ARBA00022777"/>
    </source>
</evidence>
<keyword evidence="3 6" id="KW-0418">Kinase</keyword>
<dbReference type="InterPro" id="IPR000719">
    <property type="entry name" value="Prot_kinase_dom"/>
</dbReference>
<dbReference type="CDD" id="cd14014">
    <property type="entry name" value="STKc_PknB_like"/>
    <property type="match status" value="1"/>
</dbReference>
<dbReference type="GO" id="GO:0004674">
    <property type="term" value="F:protein serine/threonine kinase activity"/>
    <property type="evidence" value="ECO:0007669"/>
    <property type="project" value="UniProtKB-KW"/>
</dbReference>
<dbReference type="STRING" id="1192034.CAP_0111"/>
<dbReference type="eggNOG" id="COG0515">
    <property type="taxonomic scope" value="Bacteria"/>
</dbReference>
<dbReference type="PROSITE" id="PS00108">
    <property type="entry name" value="PROTEIN_KINASE_ST"/>
    <property type="match status" value="1"/>
</dbReference>
<dbReference type="Pfam" id="PF00069">
    <property type="entry name" value="Pkinase"/>
    <property type="match status" value="1"/>
</dbReference>
<keyword evidence="6" id="KW-0723">Serine/threonine-protein kinase</keyword>
<evidence type="ECO:0000256" key="1">
    <source>
        <dbReference type="ARBA" id="ARBA00022679"/>
    </source>
</evidence>
<evidence type="ECO:0000256" key="4">
    <source>
        <dbReference type="ARBA" id="ARBA00022840"/>
    </source>
</evidence>
<keyword evidence="1" id="KW-0808">Transferase</keyword>
<organism evidence="6 7">
    <name type="scientific">Chondromyces apiculatus DSM 436</name>
    <dbReference type="NCBI Taxonomy" id="1192034"/>
    <lineage>
        <taxon>Bacteria</taxon>
        <taxon>Pseudomonadati</taxon>
        <taxon>Myxococcota</taxon>
        <taxon>Polyangia</taxon>
        <taxon>Polyangiales</taxon>
        <taxon>Polyangiaceae</taxon>
        <taxon>Chondromyces</taxon>
    </lineage>
</organism>
<dbReference type="PROSITE" id="PS50011">
    <property type="entry name" value="PROTEIN_KINASE_DOM"/>
    <property type="match status" value="1"/>
</dbReference>
<accession>A0A017TDI6</accession>
<dbReference type="GO" id="GO:0005524">
    <property type="term" value="F:ATP binding"/>
    <property type="evidence" value="ECO:0007669"/>
    <property type="project" value="UniProtKB-KW"/>
</dbReference>
<gene>
    <name evidence="6" type="ORF">CAP_0111</name>
</gene>
<evidence type="ECO:0000259" key="5">
    <source>
        <dbReference type="PROSITE" id="PS50011"/>
    </source>
</evidence>
<keyword evidence="2" id="KW-0547">Nucleotide-binding</keyword>
<dbReference type="PANTHER" id="PTHR43289:SF6">
    <property type="entry name" value="SERINE_THREONINE-PROTEIN KINASE NEKL-3"/>
    <property type="match status" value="1"/>
</dbReference>
<dbReference type="InterPro" id="IPR011009">
    <property type="entry name" value="Kinase-like_dom_sf"/>
</dbReference>
<keyword evidence="7" id="KW-1185">Reference proteome</keyword>
<reference evidence="6 7" key="1">
    <citation type="submission" date="2013-05" db="EMBL/GenBank/DDBJ databases">
        <title>Genome assembly of Chondromyces apiculatus DSM 436.</title>
        <authorList>
            <person name="Sharma G."/>
            <person name="Khatri I."/>
            <person name="Kaur C."/>
            <person name="Mayilraj S."/>
            <person name="Subramanian S."/>
        </authorList>
    </citation>
    <scope>NUCLEOTIDE SEQUENCE [LARGE SCALE GENOMIC DNA]</scope>
    <source>
        <strain evidence="6 7">DSM 436</strain>
    </source>
</reference>
<dbReference type="SUPFAM" id="SSF56112">
    <property type="entry name" value="Protein kinase-like (PK-like)"/>
    <property type="match status" value="1"/>
</dbReference>
<dbReference type="RefSeq" id="WP_156040560.1">
    <property type="nucleotide sequence ID" value="NZ_ASRX01000010.1"/>
</dbReference>
<evidence type="ECO:0000256" key="2">
    <source>
        <dbReference type="ARBA" id="ARBA00022741"/>
    </source>
</evidence>
<name>A0A017TDI6_9BACT</name>
<sequence length="354" mass="37682">MAAVLGAIAEHPIADPVRVACADILAARGDEAGALQLLEGGDGPARATPVTSTPGLILVADLLATQGQLPRALGTIERVLAREIDAPGALERHQRWRAALGTPRPSAGRLDEATLLAPTARSGPFKVMREVARGGAGVVYEAEDELLGRKLAFKVYHARTTERGHLDREARLAAALWGPGIVRMLDADPAEGWIALEWVARGSIRDVLRGGDATLLFPIERWARPLAQALARVHAHGYVHADVKPANVLLRQPSEPLLGDFGIARPRGAPYDGGSPGYMSPERLAGRASDPRDDVYGYARVIEDVVVRCETLIAGGASFASHNELEVWRTLSSRCLGPDPERPADGAALLEALP</sequence>
<keyword evidence="4" id="KW-0067">ATP-binding</keyword>
<dbReference type="InterPro" id="IPR008271">
    <property type="entry name" value="Ser/Thr_kinase_AS"/>
</dbReference>
<dbReference type="Gene3D" id="3.30.200.20">
    <property type="entry name" value="Phosphorylase Kinase, domain 1"/>
    <property type="match status" value="1"/>
</dbReference>
<feature type="domain" description="Protein kinase" evidence="5">
    <location>
        <begin position="125"/>
        <end position="354"/>
    </location>
</feature>